<evidence type="ECO:0000313" key="3">
    <source>
        <dbReference type="Proteomes" id="UP001320119"/>
    </source>
</evidence>
<dbReference type="KEGG" id="marq:MARGE09_P1844"/>
<accession>A0AAN1WHE9</accession>
<dbReference type="Proteomes" id="UP001320119">
    <property type="component" value="Chromosome"/>
</dbReference>
<dbReference type="Pfam" id="PF26379">
    <property type="entry name" value="FimL_2nd"/>
    <property type="match status" value="1"/>
</dbReference>
<name>A0AAN1WHE9_9GAMM</name>
<dbReference type="InterPro" id="IPR058661">
    <property type="entry name" value="FimL_2nd"/>
</dbReference>
<organism evidence="2 3">
    <name type="scientific">Marinagarivorans cellulosilyticus</name>
    <dbReference type="NCBI Taxonomy" id="2721545"/>
    <lineage>
        <taxon>Bacteria</taxon>
        <taxon>Pseudomonadati</taxon>
        <taxon>Pseudomonadota</taxon>
        <taxon>Gammaproteobacteria</taxon>
        <taxon>Cellvibrionales</taxon>
        <taxon>Cellvibrionaceae</taxon>
        <taxon>Marinagarivorans</taxon>
    </lineage>
</organism>
<dbReference type="AlphaFoldDB" id="A0AAN1WHE9"/>
<dbReference type="EMBL" id="AP023086">
    <property type="protein sequence ID" value="BCD97643.1"/>
    <property type="molecule type" value="Genomic_DNA"/>
</dbReference>
<evidence type="ECO:0000313" key="2">
    <source>
        <dbReference type="EMBL" id="BCD97643.1"/>
    </source>
</evidence>
<proteinExistence type="predicted"/>
<reference evidence="2 3" key="1">
    <citation type="journal article" date="2022" name="IScience">
        <title>An ultrasensitive nanofiber-based assay for enzymatic hydrolysis and deep-sea microbial degradation of cellulose.</title>
        <authorList>
            <person name="Tsudome M."/>
            <person name="Tachioka M."/>
            <person name="Miyazaki M."/>
            <person name="Uchimura K."/>
            <person name="Tsuda M."/>
            <person name="Takaki Y."/>
            <person name="Deguchi S."/>
        </authorList>
    </citation>
    <scope>NUCLEOTIDE SEQUENCE [LARGE SCALE GENOMIC DNA]</scope>
    <source>
        <strain evidence="2 3">GE09</strain>
    </source>
</reference>
<sequence length="574" mass="63138">MNTTDSVNVQSLSMVREELLATIEQAGHDLESFVSDKDDGKPLEACIAGIKQILGIFRLLELKGASLLAEELYLTTATIKPAEAATASAKKLEQISSAFVVMAAYVEYVQRAEKRLPVLLIPQINELRKLRKEAVLPESHFFKITFRDAPVIPPVEPIVVSDEEFKPLMARLRHMYQMGLIGVLRGDQSIPALGLMRRALIRLQRLGGSDKPLTLLWWLGNLAIVAVVKQNMELLESRKMLFSRLDRVIRQVQQSGSIAYQAVPPKGLVKELLYLLMLSGIDSETFKKLRALYSIPDLGYTDQELAEERQILQGPSASTVASLVKVLQDEINNTKKVLEIASQGAYKVDDVEGLAETLSKIAEILSIVGLKGPSTILKNEIVRVRAWADNDGEMSEDDLDEAAKTLLFIESATLSLEYAKLSSDRLAMANEVVQREVVALSELAQAERIVLKESEAGLSLSKRALNSYSESDYDSGHIRNIAKTLTGVRGGMILLEHKRAAAALQSCVDFVDEVLMQPDLPAALKELLETFADAIISIEYYIDTAVHGNRADESVLKLAEDSLAALGFASAHTA</sequence>
<feature type="domain" description="Scaffold protein FimL second" evidence="1">
    <location>
        <begin position="162"/>
        <end position="304"/>
    </location>
</feature>
<gene>
    <name evidence="2" type="ORF">MARGE09_P1844</name>
</gene>
<dbReference type="RefSeq" id="WP_236987106.1">
    <property type="nucleotide sequence ID" value="NZ_AP023086.1"/>
</dbReference>
<keyword evidence="3" id="KW-1185">Reference proteome</keyword>
<protein>
    <recommendedName>
        <fullName evidence="1">Scaffold protein FimL second domain-containing protein</fullName>
    </recommendedName>
</protein>
<evidence type="ECO:0000259" key="1">
    <source>
        <dbReference type="Pfam" id="PF26379"/>
    </source>
</evidence>